<name>A0ABX7LKV1_9CAUL</name>
<keyword evidence="2" id="KW-1185">Reference proteome</keyword>
<dbReference type="RefSeq" id="WP_165116466.1">
    <property type="nucleotide sequence ID" value="NZ_CP070968.1"/>
</dbReference>
<reference evidence="1 2" key="1">
    <citation type="submission" date="2021-02" db="EMBL/GenBank/DDBJ databases">
        <title>Brevundimonas sp. CS1 genome sequence.</title>
        <authorList>
            <person name="Lee K."/>
            <person name="Choi Y.-J."/>
            <person name="Son H.-R."/>
        </authorList>
    </citation>
    <scope>NUCLEOTIDE SEQUENCE [LARGE SCALE GENOMIC DNA]</scope>
    <source>
        <strain evidence="1 2">CS1</strain>
    </source>
</reference>
<evidence type="ECO:0000313" key="2">
    <source>
        <dbReference type="Proteomes" id="UP000662957"/>
    </source>
</evidence>
<accession>A0ABX7LKV1</accession>
<dbReference type="Proteomes" id="UP000662957">
    <property type="component" value="Chromosome"/>
</dbReference>
<evidence type="ECO:0000313" key="1">
    <source>
        <dbReference type="EMBL" id="QSF53417.1"/>
    </source>
</evidence>
<dbReference type="EMBL" id="CP070968">
    <property type="protein sequence ID" value="QSF53417.1"/>
    <property type="molecule type" value="Genomic_DNA"/>
</dbReference>
<protein>
    <submittedName>
        <fullName evidence="1">Uncharacterized protein</fullName>
    </submittedName>
</protein>
<gene>
    <name evidence="1" type="ORF">JX001_11515</name>
</gene>
<proteinExistence type="predicted"/>
<organism evidence="1 2">
    <name type="scientific">Brevundimonas fontaquae</name>
    <dbReference type="NCBI Taxonomy" id="2813778"/>
    <lineage>
        <taxon>Bacteria</taxon>
        <taxon>Pseudomonadati</taxon>
        <taxon>Pseudomonadota</taxon>
        <taxon>Alphaproteobacteria</taxon>
        <taxon>Caulobacterales</taxon>
        <taxon>Caulobacteraceae</taxon>
        <taxon>Brevundimonas</taxon>
    </lineage>
</organism>
<sequence>MTTTDKLFCRGLTSKQMNALAVAAVVSDHWWRDLLSLWKPSGVSSGEYGLRLAVRHGYLNFYRHGQSVAKVSFDGSHRPTLSVHAKYICNDDERGVVGQVYARLDDRGISCKGLTSRAYEGLATVKAWIDVVNRHYAKVGGEKPLIDQLLDNPANDGVIDLEMGLPAWGSRRTAPRMDVVAVEEVEGTLTVIFGEVKRIDDGRVRSSKAEPEVVNQLKKYENYLTDPTNRDAIANAYSQTAISLLELAGMTRSVGAEITLSDTIRRAATTVPLNVARQAVLVILRPGDRGEGNWEDLHRPALNGAVKFVEVRPGEAMNLGVVV</sequence>